<comment type="caution">
    <text evidence="1">The sequence shown here is derived from an EMBL/GenBank/DDBJ whole genome shotgun (WGS) entry which is preliminary data.</text>
</comment>
<gene>
    <name evidence="1" type="ORF">A3Q56_07607</name>
</gene>
<protein>
    <submittedName>
        <fullName evidence="1">Uncharacterized protein</fullName>
    </submittedName>
</protein>
<evidence type="ECO:0000313" key="1">
    <source>
        <dbReference type="EMBL" id="OAF64679.1"/>
    </source>
</evidence>
<sequence length="123" mass="14238">MNYDKYWLDNFNHVASGSAPSEYKISNSKVGRTTKRSMAHIISLDDIKKKINEKAIQSSKVHGKPELEKTRPVFGVESFHYFVSDYFTNIAENLFPKIHFDLNEKTMTALRSMTTRSQQCSRE</sequence>
<organism evidence="1 2">
    <name type="scientific">Intoshia linei</name>
    <dbReference type="NCBI Taxonomy" id="1819745"/>
    <lineage>
        <taxon>Eukaryota</taxon>
        <taxon>Metazoa</taxon>
        <taxon>Spiralia</taxon>
        <taxon>Lophotrochozoa</taxon>
        <taxon>Mesozoa</taxon>
        <taxon>Orthonectida</taxon>
        <taxon>Rhopaluridae</taxon>
        <taxon>Intoshia</taxon>
    </lineage>
</organism>
<dbReference type="AlphaFoldDB" id="A0A177ARQ5"/>
<dbReference type="Proteomes" id="UP000078046">
    <property type="component" value="Unassembled WGS sequence"/>
</dbReference>
<name>A0A177ARQ5_9BILA</name>
<accession>A0A177ARQ5</accession>
<evidence type="ECO:0000313" key="2">
    <source>
        <dbReference type="Proteomes" id="UP000078046"/>
    </source>
</evidence>
<keyword evidence="2" id="KW-1185">Reference proteome</keyword>
<dbReference type="EMBL" id="LWCA01001677">
    <property type="protein sequence ID" value="OAF64679.1"/>
    <property type="molecule type" value="Genomic_DNA"/>
</dbReference>
<proteinExistence type="predicted"/>
<reference evidence="1 2" key="1">
    <citation type="submission" date="2016-04" db="EMBL/GenBank/DDBJ databases">
        <title>The genome of Intoshia linei affirms orthonectids as highly simplified spiralians.</title>
        <authorList>
            <person name="Mikhailov K.V."/>
            <person name="Slusarev G.S."/>
            <person name="Nikitin M.A."/>
            <person name="Logacheva M.D."/>
            <person name="Penin A."/>
            <person name="Aleoshin V."/>
            <person name="Panchin Y.V."/>
        </authorList>
    </citation>
    <scope>NUCLEOTIDE SEQUENCE [LARGE SCALE GENOMIC DNA]</scope>
    <source>
        <strain evidence="1">Intl2013</strain>
        <tissue evidence="1">Whole animal</tissue>
    </source>
</reference>